<protein>
    <submittedName>
        <fullName evidence="2">Uncharacterized protein</fullName>
    </submittedName>
</protein>
<comment type="caution">
    <text evidence="2">The sequence shown here is derived from an EMBL/GenBank/DDBJ whole genome shotgun (WGS) entry which is preliminary data.</text>
</comment>
<sequence length="377" mass="42453">MPMRTTRSAWGPDVPSNYYNDTSPLLGSRDRTYENIYLTLPGRVPLDDNGVEISFADLPLSVRESAHTLTYEELGQLVVEAQEHSRLPRAERLRSRSPGDWQIRRSPPQFSEYFRDRPEIFGPSSDFEDEYQSDTFWSRGYEEQPDPDPMSWTPPPDRSGRQLFRMSAYRERTVVPEMELYDSDDESEVDSDDFITMTFAEIENLSNRLDVLQQSIEDQLCALTDFGRSRIPEPQTVSAWDLEQYDHDDWSYYGDDPEAGESAHLTPVPDLSYDGDWDEHPYWAPGSDPTSQSTSESALTNTDTGDDTGHTVEGSQNGGFHESNPNSGSTSGSTSSQNREVVGYTPNEGEPWPSMGEDDNGPEDPNTGDAMDTGADF</sequence>
<feature type="compositionally biased region" description="Polar residues" evidence="1">
    <location>
        <begin position="288"/>
        <end position="301"/>
    </location>
</feature>
<proteinExistence type="predicted"/>
<name>A0AAN8RHK3_9PEZI</name>
<dbReference type="EMBL" id="JAVHNR010000001">
    <property type="protein sequence ID" value="KAK6357435.1"/>
    <property type="molecule type" value="Genomic_DNA"/>
</dbReference>
<evidence type="ECO:0000313" key="3">
    <source>
        <dbReference type="Proteomes" id="UP001313282"/>
    </source>
</evidence>
<feature type="region of interest" description="Disordered" evidence="1">
    <location>
        <begin position="1"/>
        <end position="22"/>
    </location>
</feature>
<organism evidence="2 3">
    <name type="scientific">Orbilia javanica</name>
    <dbReference type="NCBI Taxonomy" id="47235"/>
    <lineage>
        <taxon>Eukaryota</taxon>
        <taxon>Fungi</taxon>
        <taxon>Dikarya</taxon>
        <taxon>Ascomycota</taxon>
        <taxon>Pezizomycotina</taxon>
        <taxon>Orbiliomycetes</taxon>
        <taxon>Orbiliales</taxon>
        <taxon>Orbiliaceae</taxon>
        <taxon>Orbilia</taxon>
    </lineage>
</organism>
<reference evidence="2 3" key="1">
    <citation type="submission" date="2019-10" db="EMBL/GenBank/DDBJ databases">
        <authorList>
            <person name="Palmer J.M."/>
        </authorList>
    </citation>
    <scope>NUCLEOTIDE SEQUENCE [LARGE SCALE GENOMIC DNA]</scope>
    <source>
        <strain evidence="2 3">TWF718</strain>
    </source>
</reference>
<accession>A0AAN8RHK3</accession>
<evidence type="ECO:0000313" key="2">
    <source>
        <dbReference type="EMBL" id="KAK6357435.1"/>
    </source>
</evidence>
<gene>
    <name evidence="2" type="ORF">TWF718_001746</name>
</gene>
<keyword evidence="3" id="KW-1185">Reference proteome</keyword>
<evidence type="ECO:0000256" key="1">
    <source>
        <dbReference type="SAM" id="MobiDB-lite"/>
    </source>
</evidence>
<feature type="compositionally biased region" description="Low complexity" evidence="1">
    <location>
        <begin position="323"/>
        <end position="336"/>
    </location>
</feature>
<dbReference type="Proteomes" id="UP001313282">
    <property type="component" value="Unassembled WGS sequence"/>
</dbReference>
<feature type="region of interest" description="Disordered" evidence="1">
    <location>
        <begin position="251"/>
        <end position="377"/>
    </location>
</feature>
<feature type="region of interest" description="Disordered" evidence="1">
    <location>
        <begin position="139"/>
        <end position="161"/>
    </location>
</feature>
<dbReference type="AlphaFoldDB" id="A0AAN8RHK3"/>